<dbReference type="RefSeq" id="WP_076610322.1">
    <property type="nucleotide sequence ID" value="NZ_FTNR01000014.1"/>
</dbReference>
<keyword evidence="1" id="KW-1133">Transmembrane helix</keyword>
<feature type="transmembrane region" description="Helical" evidence="1">
    <location>
        <begin position="102"/>
        <end position="125"/>
    </location>
</feature>
<keyword evidence="3" id="KW-1185">Reference proteome</keyword>
<dbReference type="Proteomes" id="UP000185936">
    <property type="component" value="Unassembled WGS sequence"/>
</dbReference>
<accession>A0A1N7GQH9</accession>
<dbReference type="AlphaFoldDB" id="A0A1N7GQH9"/>
<reference evidence="3" key="1">
    <citation type="submission" date="2017-01" db="EMBL/GenBank/DDBJ databases">
        <authorList>
            <person name="Varghese N."/>
            <person name="Submissions S."/>
        </authorList>
    </citation>
    <scope>NUCLEOTIDE SEQUENCE [LARGE SCALE GENOMIC DNA]</scope>
    <source>
        <strain evidence="3">type strain: HArc-</strain>
    </source>
</reference>
<gene>
    <name evidence="2" type="ORF">SAMN05421752_11446</name>
</gene>
<organism evidence="2 3">
    <name type="scientific">Natronorubrum thiooxidans</name>
    <dbReference type="NCBI Taxonomy" id="308853"/>
    <lineage>
        <taxon>Archaea</taxon>
        <taxon>Methanobacteriati</taxon>
        <taxon>Methanobacteriota</taxon>
        <taxon>Stenosarchaea group</taxon>
        <taxon>Halobacteria</taxon>
        <taxon>Halobacteriales</taxon>
        <taxon>Natrialbaceae</taxon>
        <taxon>Natronorubrum</taxon>
    </lineage>
</organism>
<protein>
    <submittedName>
        <fullName evidence="2">Uncharacterized protein</fullName>
    </submittedName>
</protein>
<name>A0A1N7GQH9_9EURY</name>
<dbReference type="OrthoDB" id="375342at2157"/>
<dbReference type="EMBL" id="FTNR01000014">
    <property type="protein sequence ID" value="SIS14718.1"/>
    <property type="molecule type" value="Genomic_DNA"/>
</dbReference>
<evidence type="ECO:0000256" key="1">
    <source>
        <dbReference type="SAM" id="Phobius"/>
    </source>
</evidence>
<evidence type="ECO:0000313" key="3">
    <source>
        <dbReference type="Proteomes" id="UP000185936"/>
    </source>
</evidence>
<proteinExistence type="predicted"/>
<feature type="transmembrane region" description="Helical" evidence="1">
    <location>
        <begin position="77"/>
        <end position="96"/>
    </location>
</feature>
<sequence length="180" mass="19190">MTLSQAKQKTLSSYLADGETAITACTRGSVTYLLTDRRFFTYNEEDNGTITVTSQFLDGLGGVNIQKKEGNDLNTDSLAVGLIALFTGLVSLALQAQMPEGIAAVFIMIGAAGLISGIIALIYAFDTEEGQISVQLRTQEGEVAKSLQLHETSLEFAEAISKAASNAHTPDEEHVKKVST</sequence>
<keyword evidence="1" id="KW-0472">Membrane</keyword>
<evidence type="ECO:0000313" key="2">
    <source>
        <dbReference type="EMBL" id="SIS14718.1"/>
    </source>
</evidence>
<keyword evidence="1" id="KW-0812">Transmembrane</keyword>